<dbReference type="PANTHER" id="PTHR48100">
    <property type="entry name" value="BROAD-SPECIFICITY PHOSPHATASE YOR283W-RELATED"/>
    <property type="match status" value="1"/>
</dbReference>
<dbReference type="InterPro" id="IPR050275">
    <property type="entry name" value="PGM_Phosphatase"/>
</dbReference>
<keyword evidence="2" id="KW-1185">Reference proteome</keyword>
<dbReference type="InterPro" id="IPR013078">
    <property type="entry name" value="His_Pase_superF_clade-1"/>
</dbReference>
<dbReference type="AlphaFoldDB" id="A0A8J2UEU4"/>
<evidence type="ECO:0000313" key="1">
    <source>
        <dbReference type="EMBL" id="GGB08042.1"/>
    </source>
</evidence>
<comment type="caution">
    <text evidence="1">The sequence shown here is derived from an EMBL/GenBank/DDBJ whole genome shotgun (WGS) entry which is preliminary data.</text>
</comment>
<sequence>MRDIYLIRHTTPDVAKGICYGQTDLGVTSSFEEETEVIRGCLPTTVSTVYSSPLQRCSLLAERLFPGGQLLLREHLMEIDCGQWEMKAWDQLPKEEVDPWMADFVNIRIPGGESYLDLHGRVGRCWEEIVAAARVLPGGPEAGAGGRSGAIAVVAHGGVIRSILAGMTGTPLIDSFKAFSLHYGCVIRVRREEDGLVHTILSNPAPAEKEQHKPSSFYTRSSL</sequence>
<reference evidence="1" key="1">
    <citation type="journal article" date="2014" name="Int. J. Syst. Evol. Microbiol.">
        <title>Complete genome sequence of Corynebacterium casei LMG S-19264T (=DSM 44701T), isolated from a smear-ripened cheese.</title>
        <authorList>
            <consortium name="US DOE Joint Genome Institute (JGI-PGF)"/>
            <person name="Walter F."/>
            <person name="Albersmeier A."/>
            <person name="Kalinowski J."/>
            <person name="Ruckert C."/>
        </authorList>
    </citation>
    <scope>NUCLEOTIDE SEQUENCE</scope>
    <source>
        <strain evidence="1">CGMCC 1.15448</strain>
    </source>
</reference>
<dbReference type="Gene3D" id="3.40.50.1240">
    <property type="entry name" value="Phosphoglycerate mutase-like"/>
    <property type="match status" value="1"/>
</dbReference>
<proteinExistence type="predicted"/>
<dbReference type="Proteomes" id="UP000607559">
    <property type="component" value="Unassembled WGS sequence"/>
</dbReference>
<dbReference type="RefSeq" id="WP_188933851.1">
    <property type="nucleotide sequence ID" value="NZ_BMJC01000003.1"/>
</dbReference>
<organism evidence="1 2">
    <name type="scientific">Puia dinghuensis</name>
    <dbReference type="NCBI Taxonomy" id="1792502"/>
    <lineage>
        <taxon>Bacteria</taxon>
        <taxon>Pseudomonadati</taxon>
        <taxon>Bacteroidota</taxon>
        <taxon>Chitinophagia</taxon>
        <taxon>Chitinophagales</taxon>
        <taxon>Chitinophagaceae</taxon>
        <taxon>Puia</taxon>
    </lineage>
</organism>
<dbReference type="InterPro" id="IPR029033">
    <property type="entry name" value="His_PPase_superfam"/>
</dbReference>
<dbReference type="GO" id="GO:0016791">
    <property type="term" value="F:phosphatase activity"/>
    <property type="evidence" value="ECO:0007669"/>
    <property type="project" value="TreeGrafter"/>
</dbReference>
<evidence type="ECO:0000313" key="2">
    <source>
        <dbReference type="Proteomes" id="UP000607559"/>
    </source>
</evidence>
<reference evidence="1" key="2">
    <citation type="submission" date="2020-09" db="EMBL/GenBank/DDBJ databases">
        <authorList>
            <person name="Sun Q."/>
            <person name="Zhou Y."/>
        </authorList>
    </citation>
    <scope>NUCLEOTIDE SEQUENCE</scope>
    <source>
        <strain evidence="1">CGMCC 1.15448</strain>
    </source>
</reference>
<name>A0A8J2UEU4_9BACT</name>
<dbReference type="EMBL" id="BMJC01000003">
    <property type="protein sequence ID" value="GGB08042.1"/>
    <property type="molecule type" value="Genomic_DNA"/>
</dbReference>
<gene>
    <name evidence="1" type="primary">gpmB</name>
    <name evidence="1" type="ORF">GCM10011511_34470</name>
</gene>
<dbReference type="SMART" id="SM00855">
    <property type="entry name" value="PGAM"/>
    <property type="match status" value="1"/>
</dbReference>
<dbReference type="CDD" id="cd07067">
    <property type="entry name" value="HP_PGM_like"/>
    <property type="match status" value="1"/>
</dbReference>
<protein>
    <submittedName>
        <fullName evidence="1">Phosphoglycerate mutase</fullName>
    </submittedName>
</protein>
<dbReference type="PANTHER" id="PTHR48100:SF10">
    <property type="entry name" value="2-CARBOXY-D-ARABINITOL-1-PHOSPHATASE-RELATED"/>
    <property type="match status" value="1"/>
</dbReference>
<accession>A0A8J2UEU4</accession>
<dbReference type="Pfam" id="PF00300">
    <property type="entry name" value="His_Phos_1"/>
    <property type="match status" value="1"/>
</dbReference>
<dbReference type="SUPFAM" id="SSF53254">
    <property type="entry name" value="Phosphoglycerate mutase-like"/>
    <property type="match status" value="1"/>
</dbReference>